<reference evidence="2" key="1">
    <citation type="submission" date="2023-01" db="EMBL/GenBank/DDBJ databases">
        <authorList>
            <person name="Van Ghelder C."/>
            <person name="Rancurel C."/>
        </authorList>
    </citation>
    <scope>NUCLEOTIDE SEQUENCE</scope>
    <source>
        <strain evidence="2">CNCM I-4278</strain>
    </source>
</reference>
<evidence type="ECO:0000313" key="3">
    <source>
        <dbReference type="Proteomes" id="UP001152607"/>
    </source>
</evidence>
<gene>
    <name evidence="2" type="ORF">PDIGIT_LOCUS11353</name>
</gene>
<dbReference type="AlphaFoldDB" id="A0A9W4XUK8"/>
<organism evidence="2 3">
    <name type="scientific">Periconia digitata</name>
    <dbReference type="NCBI Taxonomy" id="1303443"/>
    <lineage>
        <taxon>Eukaryota</taxon>
        <taxon>Fungi</taxon>
        <taxon>Dikarya</taxon>
        <taxon>Ascomycota</taxon>
        <taxon>Pezizomycotina</taxon>
        <taxon>Dothideomycetes</taxon>
        <taxon>Pleosporomycetidae</taxon>
        <taxon>Pleosporales</taxon>
        <taxon>Massarineae</taxon>
        <taxon>Periconiaceae</taxon>
        <taxon>Periconia</taxon>
    </lineage>
</organism>
<feature type="region of interest" description="Disordered" evidence="1">
    <location>
        <begin position="217"/>
        <end position="236"/>
    </location>
</feature>
<accession>A0A9W4XUK8</accession>
<evidence type="ECO:0000313" key="2">
    <source>
        <dbReference type="EMBL" id="CAI6338226.1"/>
    </source>
</evidence>
<name>A0A9W4XUK8_9PLEO</name>
<dbReference type="Proteomes" id="UP001152607">
    <property type="component" value="Unassembled WGS sequence"/>
</dbReference>
<comment type="caution">
    <text evidence="2">The sequence shown here is derived from an EMBL/GenBank/DDBJ whole genome shotgun (WGS) entry which is preliminary data.</text>
</comment>
<dbReference type="OrthoDB" id="4187154at2759"/>
<sequence>MQRTVELVRAVISATEASLELWLTTYITLSPKQHCLDIEQLSAPALLNFLKSGEVWVYGTERMHLVLDISLRGEPMDLYDTKALAAAIVDAPAWCQLKLSPSLPVEYGQISNQSIHINLDRSPNDVEERAKKCHRITAKVVPDGIATLALHSIRFHLVILENMSKGSGQRQQKPNPKSTPTLFQGMTDAEHENNDLTPVLSEELLDVRDDSNEEILFTTSSPAPMPRPRKRKRSVSLPDVHVEGLADMPCNIRRHDTYDTPLSLCDTPERSESRLLSHMVDAAVRFSAFTSLKGATGGLKVKANAFPTRLADIAPVVWRPGFLSALSQRACLAPTLNSSLNRIISKAKTSHLQAPSTNFYVNLPADEPPYAIKTTYAATNDIDSRDSKSTWIYTHKTLLSRPASGSLQPFCSVLPSG</sequence>
<evidence type="ECO:0000256" key="1">
    <source>
        <dbReference type="SAM" id="MobiDB-lite"/>
    </source>
</evidence>
<keyword evidence="3" id="KW-1185">Reference proteome</keyword>
<dbReference type="EMBL" id="CAOQHR010000008">
    <property type="protein sequence ID" value="CAI6338226.1"/>
    <property type="molecule type" value="Genomic_DNA"/>
</dbReference>
<proteinExistence type="predicted"/>
<protein>
    <submittedName>
        <fullName evidence="2">Uncharacterized protein</fullName>
    </submittedName>
</protein>